<dbReference type="SUPFAM" id="SSF48350">
    <property type="entry name" value="GTPase activation domain, GAP"/>
    <property type="match status" value="1"/>
</dbReference>
<dbReference type="OrthoDB" id="9994905at2759"/>
<evidence type="ECO:0000313" key="4">
    <source>
        <dbReference type="Proteomes" id="UP000193411"/>
    </source>
</evidence>
<dbReference type="InterPro" id="IPR000198">
    <property type="entry name" value="RhoGAP_dom"/>
</dbReference>
<keyword evidence="4" id="KW-1185">Reference proteome</keyword>
<organism evidence="3 4">
    <name type="scientific">Catenaria anguillulae PL171</name>
    <dbReference type="NCBI Taxonomy" id="765915"/>
    <lineage>
        <taxon>Eukaryota</taxon>
        <taxon>Fungi</taxon>
        <taxon>Fungi incertae sedis</taxon>
        <taxon>Blastocladiomycota</taxon>
        <taxon>Blastocladiomycetes</taxon>
        <taxon>Blastocladiales</taxon>
        <taxon>Catenariaceae</taxon>
        <taxon>Catenaria</taxon>
    </lineage>
</organism>
<dbReference type="PANTHER" id="PTHR12783">
    <property type="entry name" value="RALA BINDING PROTEIN 1 RALBP1"/>
    <property type="match status" value="1"/>
</dbReference>
<feature type="region of interest" description="Disordered" evidence="1">
    <location>
        <begin position="1"/>
        <end position="104"/>
    </location>
</feature>
<dbReference type="GO" id="GO:0005096">
    <property type="term" value="F:GTPase activator activity"/>
    <property type="evidence" value="ECO:0007669"/>
    <property type="project" value="InterPro"/>
</dbReference>
<protein>
    <recommendedName>
        <fullName evidence="2">Rho-GAP domain-containing protein</fullName>
    </recommendedName>
</protein>
<dbReference type="GO" id="GO:0007264">
    <property type="term" value="P:small GTPase-mediated signal transduction"/>
    <property type="evidence" value="ECO:0007669"/>
    <property type="project" value="InterPro"/>
</dbReference>
<dbReference type="Gene3D" id="1.10.555.10">
    <property type="entry name" value="Rho GTPase activation protein"/>
    <property type="match status" value="1"/>
</dbReference>
<dbReference type="STRING" id="765915.A0A1Y2HWB0"/>
<evidence type="ECO:0000256" key="1">
    <source>
        <dbReference type="SAM" id="MobiDB-lite"/>
    </source>
</evidence>
<feature type="compositionally biased region" description="Low complexity" evidence="1">
    <location>
        <begin position="80"/>
        <end position="102"/>
    </location>
</feature>
<feature type="compositionally biased region" description="Low complexity" evidence="1">
    <location>
        <begin position="37"/>
        <end position="61"/>
    </location>
</feature>
<feature type="region of interest" description="Disordered" evidence="1">
    <location>
        <begin position="119"/>
        <end position="187"/>
    </location>
</feature>
<proteinExistence type="predicted"/>
<dbReference type="SMART" id="SM00324">
    <property type="entry name" value="RhoGAP"/>
    <property type="match status" value="1"/>
</dbReference>
<dbReference type="InterPro" id="IPR008936">
    <property type="entry name" value="Rho_GTPase_activation_prot"/>
</dbReference>
<dbReference type="Pfam" id="PF00620">
    <property type="entry name" value="RhoGAP"/>
    <property type="match status" value="1"/>
</dbReference>
<dbReference type="AlphaFoldDB" id="A0A1Y2HWB0"/>
<dbReference type="EMBL" id="MCFL01000007">
    <property type="protein sequence ID" value="ORZ38888.1"/>
    <property type="molecule type" value="Genomic_DNA"/>
</dbReference>
<comment type="caution">
    <text evidence="3">The sequence shown here is derived from an EMBL/GenBank/DDBJ whole genome shotgun (WGS) entry which is preliminary data.</text>
</comment>
<name>A0A1Y2HWB0_9FUNG</name>
<evidence type="ECO:0000259" key="2">
    <source>
        <dbReference type="PROSITE" id="PS50238"/>
    </source>
</evidence>
<reference evidence="3 4" key="1">
    <citation type="submission" date="2016-07" db="EMBL/GenBank/DDBJ databases">
        <title>Pervasive Adenine N6-methylation of Active Genes in Fungi.</title>
        <authorList>
            <consortium name="DOE Joint Genome Institute"/>
            <person name="Mondo S.J."/>
            <person name="Dannebaum R.O."/>
            <person name="Kuo R.C."/>
            <person name="Labutti K."/>
            <person name="Haridas S."/>
            <person name="Kuo A."/>
            <person name="Salamov A."/>
            <person name="Ahrendt S.R."/>
            <person name="Lipzen A."/>
            <person name="Sullivan W."/>
            <person name="Andreopoulos W.B."/>
            <person name="Clum A."/>
            <person name="Lindquist E."/>
            <person name="Daum C."/>
            <person name="Ramamoorthy G.K."/>
            <person name="Gryganskyi A."/>
            <person name="Culley D."/>
            <person name="Magnuson J.K."/>
            <person name="James T.Y."/>
            <person name="O'Malley M.A."/>
            <person name="Stajich J.E."/>
            <person name="Spatafora J.W."/>
            <person name="Visel A."/>
            <person name="Grigoriev I.V."/>
        </authorList>
    </citation>
    <scope>NUCLEOTIDE SEQUENCE [LARGE SCALE GENOMIC DNA]</scope>
    <source>
        <strain evidence="3 4">PL171</strain>
    </source>
</reference>
<dbReference type="GO" id="GO:0031267">
    <property type="term" value="F:small GTPase binding"/>
    <property type="evidence" value="ECO:0007669"/>
    <property type="project" value="InterPro"/>
</dbReference>
<accession>A0A1Y2HWB0</accession>
<evidence type="ECO:0000313" key="3">
    <source>
        <dbReference type="EMBL" id="ORZ38888.1"/>
    </source>
</evidence>
<dbReference type="InterPro" id="IPR039767">
    <property type="entry name" value="RALBP1"/>
</dbReference>
<feature type="domain" description="Rho-GAP" evidence="2">
    <location>
        <begin position="224"/>
        <end position="448"/>
    </location>
</feature>
<gene>
    <name evidence="3" type="ORF">BCR44DRAFT_1427994</name>
</gene>
<feature type="compositionally biased region" description="Low complexity" evidence="1">
    <location>
        <begin position="132"/>
        <end position="174"/>
    </location>
</feature>
<dbReference type="PANTHER" id="PTHR12783:SF5">
    <property type="entry name" value="RALA-BINDING PROTEIN 1"/>
    <property type="match status" value="1"/>
</dbReference>
<dbReference type="PROSITE" id="PS50238">
    <property type="entry name" value="RHOGAP"/>
    <property type="match status" value="1"/>
</dbReference>
<dbReference type="Proteomes" id="UP000193411">
    <property type="component" value="Unassembled WGS sequence"/>
</dbReference>
<sequence length="451" mass="47470">MPPPPPPTTTSSSSPIPIPIRLDKPVPPLPPAAMTVSNMHSSTTTASATTTMASAGSNTSNNRRRPSADQHHSHHHHFFPSRSSSAHSHKLSSSPSSSSSSSPMLMFRSIVAVVKDKFSSSSGSSSHDRSHGSPGSDSGLSSTPPHTMSSISSSSIISQSETSISTIGSSRSIPLSQASARRPSGDVQSSTSFSFAALSSPPASPAPLLRAIPVPPGSPKPTGAPLASLDGIPDLVRESFAYIERHGATVEGIYRTACPGADLLAEWAAQFDSKSGRRMVPRDLDAEYAPDAVAQAVKNYFKALPEEVIAPRHVVAIWDLIHAEKQRAAALAAAGGDAVDSGTDEDAAAASLVAKKATMVAIRAYVRANLIRPHRLMLAAVLRHLQVMAGHADKTRVTAKTLSMLWPAVVCCPHATAHSMEVIEEAMFLKAQAPGPFEWMIENAKEMTVGW</sequence>